<organism evidence="3 4">
    <name type="scientific">Ceratobasidium theobromae</name>
    <dbReference type="NCBI Taxonomy" id="1582974"/>
    <lineage>
        <taxon>Eukaryota</taxon>
        <taxon>Fungi</taxon>
        <taxon>Dikarya</taxon>
        <taxon>Basidiomycota</taxon>
        <taxon>Agaricomycotina</taxon>
        <taxon>Agaricomycetes</taxon>
        <taxon>Cantharellales</taxon>
        <taxon>Ceratobasidiaceae</taxon>
        <taxon>Ceratobasidium</taxon>
    </lineage>
</organism>
<gene>
    <name evidence="3" type="ORF">CTheo_4102</name>
</gene>
<dbReference type="AlphaFoldDB" id="A0A5N5QL11"/>
<keyword evidence="1" id="KW-0175">Coiled coil</keyword>
<protein>
    <submittedName>
        <fullName evidence="3">Uncharacterized protein</fullName>
    </submittedName>
</protein>
<keyword evidence="4" id="KW-1185">Reference proteome</keyword>
<proteinExistence type="predicted"/>
<evidence type="ECO:0000256" key="1">
    <source>
        <dbReference type="SAM" id="Coils"/>
    </source>
</evidence>
<sequence length="331" mass="36848">MSHTNDSKTPPSNDYLFAINNSANITYCPTILLKNIQNHPRAVDSIAEIFVTMLSYYKRNGGVEHEFIVARIEDSKHCNFIKIDRCLPEAVAPANPPGLPEEGHSPGSSVQDGLDQPPIVRRPRLTSYTSSSESHISGDQRAHDCIHVSGSGKLEALINTGGGSRCLATVRFHGGAQPQPTIEDILVLADVISLRKPCYDLLKAQCYWYAYTFWSVLQMRFKAAADWPKEIVGAGRNKVVPWIEFHKHDLQTKGQINTDEALARDFASIAANYIVALATSTEKTKENQKTIGLRARDAQDAARDARDAAREAEIKLLKQQLEYFRSLKTRD</sequence>
<dbReference type="OrthoDB" id="3243781at2759"/>
<dbReference type="Proteomes" id="UP000383932">
    <property type="component" value="Unassembled WGS sequence"/>
</dbReference>
<feature type="region of interest" description="Disordered" evidence="2">
    <location>
        <begin position="93"/>
        <end position="116"/>
    </location>
</feature>
<comment type="caution">
    <text evidence="3">The sequence shown here is derived from an EMBL/GenBank/DDBJ whole genome shotgun (WGS) entry which is preliminary data.</text>
</comment>
<evidence type="ECO:0000313" key="3">
    <source>
        <dbReference type="EMBL" id="KAB5592455.1"/>
    </source>
</evidence>
<evidence type="ECO:0000256" key="2">
    <source>
        <dbReference type="SAM" id="MobiDB-lite"/>
    </source>
</evidence>
<feature type="coiled-coil region" evidence="1">
    <location>
        <begin position="295"/>
        <end position="322"/>
    </location>
</feature>
<accession>A0A5N5QL11</accession>
<evidence type="ECO:0000313" key="4">
    <source>
        <dbReference type="Proteomes" id="UP000383932"/>
    </source>
</evidence>
<name>A0A5N5QL11_9AGAM</name>
<reference evidence="3 4" key="1">
    <citation type="journal article" date="2019" name="Fungal Biol. Biotechnol.">
        <title>Draft genome sequence of fastidious pathogen Ceratobasidium theobromae, which causes vascular-streak dieback in Theobroma cacao.</title>
        <authorList>
            <person name="Ali S.S."/>
            <person name="Asman A."/>
            <person name="Shao J."/>
            <person name="Firmansyah A.P."/>
            <person name="Susilo A.W."/>
            <person name="Rosmana A."/>
            <person name="McMahon P."/>
            <person name="Junaid M."/>
            <person name="Guest D."/>
            <person name="Kheng T.Y."/>
            <person name="Meinhardt L.W."/>
            <person name="Bailey B.A."/>
        </authorList>
    </citation>
    <scope>NUCLEOTIDE SEQUENCE [LARGE SCALE GENOMIC DNA]</scope>
    <source>
        <strain evidence="3 4">CT2</strain>
    </source>
</reference>
<dbReference type="EMBL" id="SSOP01000064">
    <property type="protein sequence ID" value="KAB5592455.1"/>
    <property type="molecule type" value="Genomic_DNA"/>
</dbReference>